<sequence length="168" mass="18468">MLPTPTPLHIGTDIVGVAVGGKDGSGQVDNVLNPVRIDKGKGKVDEQGLLINTDKVPPDKIINKPNPISDNIDHDHTSHHHYDEYREPDSEDEDDIDTHSLGDGIENREDTGTSYQIQQGPLLHNSNVEEIRDVTEKQGLSPRGRKLVKQSKNTSISRPNTMAKSRGL</sequence>
<name>A0A6N2AKL5_SOLCI</name>
<protein>
    <submittedName>
        <fullName evidence="2">Uncharacterized protein</fullName>
    </submittedName>
</protein>
<evidence type="ECO:0000313" key="2">
    <source>
        <dbReference type="EMBL" id="TMW82319.1"/>
    </source>
</evidence>
<organism evidence="2">
    <name type="scientific">Solanum chilense</name>
    <name type="common">Tomato</name>
    <name type="synonym">Lycopersicon chilense</name>
    <dbReference type="NCBI Taxonomy" id="4083"/>
    <lineage>
        <taxon>Eukaryota</taxon>
        <taxon>Viridiplantae</taxon>
        <taxon>Streptophyta</taxon>
        <taxon>Embryophyta</taxon>
        <taxon>Tracheophyta</taxon>
        <taxon>Spermatophyta</taxon>
        <taxon>Magnoliopsida</taxon>
        <taxon>eudicotyledons</taxon>
        <taxon>Gunneridae</taxon>
        <taxon>Pentapetalae</taxon>
        <taxon>asterids</taxon>
        <taxon>lamiids</taxon>
        <taxon>Solanales</taxon>
        <taxon>Solanaceae</taxon>
        <taxon>Solanoideae</taxon>
        <taxon>Solaneae</taxon>
        <taxon>Solanum</taxon>
        <taxon>Solanum subgen. Lycopersicon</taxon>
    </lineage>
</organism>
<feature type="compositionally biased region" description="Basic and acidic residues" evidence="1">
    <location>
        <begin position="97"/>
        <end position="111"/>
    </location>
</feature>
<feature type="region of interest" description="Disordered" evidence="1">
    <location>
        <begin position="55"/>
        <end position="168"/>
    </location>
</feature>
<feature type="compositionally biased region" description="Basic and acidic residues" evidence="1">
    <location>
        <begin position="71"/>
        <end position="88"/>
    </location>
</feature>
<dbReference type="EMBL" id="RXGB01019008">
    <property type="protein sequence ID" value="TMW82319.1"/>
    <property type="molecule type" value="Genomic_DNA"/>
</dbReference>
<accession>A0A6N2AKL5</accession>
<feature type="compositionally biased region" description="Polar residues" evidence="1">
    <location>
        <begin position="112"/>
        <end position="126"/>
    </location>
</feature>
<reference evidence="2" key="1">
    <citation type="submission" date="2019-05" db="EMBL/GenBank/DDBJ databases">
        <title>The de novo reference genome and transcriptome assemblies of the wild tomato species Solanum chilense.</title>
        <authorList>
            <person name="Stam R."/>
            <person name="Nosenko T."/>
            <person name="Hoerger A.C."/>
            <person name="Stephan W."/>
            <person name="Seidel M.A."/>
            <person name="Kuhn J.M.M."/>
            <person name="Haberer G."/>
            <person name="Tellier A."/>
        </authorList>
    </citation>
    <scope>NUCLEOTIDE SEQUENCE</scope>
    <source>
        <tissue evidence="2">Mature leaves</tissue>
    </source>
</reference>
<dbReference type="AlphaFoldDB" id="A0A6N2AKL5"/>
<evidence type="ECO:0000256" key="1">
    <source>
        <dbReference type="SAM" id="MobiDB-lite"/>
    </source>
</evidence>
<gene>
    <name evidence="2" type="ORF">EJD97_006260</name>
</gene>
<feature type="compositionally biased region" description="Polar residues" evidence="1">
    <location>
        <begin position="150"/>
        <end position="168"/>
    </location>
</feature>
<feature type="compositionally biased region" description="Basic and acidic residues" evidence="1">
    <location>
        <begin position="127"/>
        <end position="136"/>
    </location>
</feature>
<comment type="caution">
    <text evidence="2">The sequence shown here is derived from an EMBL/GenBank/DDBJ whole genome shotgun (WGS) entry which is preliminary data.</text>
</comment>
<proteinExistence type="predicted"/>